<keyword evidence="2" id="KW-0540">Nuclease</keyword>
<gene>
    <name evidence="2" type="ORF">SAMN02745243_04176</name>
</gene>
<dbReference type="GO" id="GO:0003677">
    <property type="term" value="F:DNA binding"/>
    <property type="evidence" value="ECO:0007669"/>
    <property type="project" value="InterPro"/>
</dbReference>
<protein>
    <submittedName>
        <fullName evidence="2">Restriction endonuclease</fullName>
    </submittedName>
</protein>
<feature type="domain" description="Restriction endonuclease type IV Mrr" evidence="1">
    <location>
        <begin position="434"/>
        <end position="545"/>
    </location>
</feature>
<keyword evidence="2" id="KW-0255">Endonuclease</keyword>
<dbReference type="InterPro" id="IPR007560">
    <property type="entry name" value="Restrct_endonuc_IV_Mrr"/>
</dbReference>
<proteinExistence type="predicted"/>
<dbReference type="EMBL" id="FQZY01000143">
    <property type="protein sequence ID" value="SHL02395.1"/>
    <property type="molecule type" value="Genomic_DNA"/>
</dbReference>
<dbReference type="Proteomes" id="UP000184301">
    <property type="component" value="Unassembled WGS sequence"/>
</dbReference>
<evidence type="ECO:0000313" key="3">
    <source>
        <dbReference type="Proteomes" id="UP000184301"/>
    </source>
</evidence>
<keyword evidence="3" id="KW-1185">Reference proteome</keyword>
<sequence length="546" mass="61532">MDNNDIKNLWRKKSWSIPDLLGSKSEYTKIIVGVIKQLALENANVMDDCPKLDDIEEVKTWREYAPFLKGIGVVENHNGSLYLSETGKRLSGDVSFYNIATVMQEKIRIFGELLLIIEAEASTVQEVDEKICSNYNLDWKNCSNTRRRMDWLEVLGLIEGVGNRKWILTETGEQALKDWILVTPDVLESFEAVEAEYTITNPPTEISNMIQELSDNDQLHKDRCTYNLWSPSPNKIDNLRKILKYSCDKVSRSDLFNYIGNEFSLRASSVESMMPFLKASGLLEETGRNIYVASSVAKEWCQTGTDIDFIRILHCHFRFVGEMIFFAENDITRNEIYQEAKKYGLNNEKARWIAGFLVEAGLLEEPQYLHLKASAFGMEFAKTLPIADEIIYQKPNERKENVHKDMNKNETSLDEGLFNNLSAAAIDPYAEGKASGVAFEEEIAKIFRYMGFEAKRIGGPGNTDVVVRWTNDEGKVIIGIVDGKSKSSGQVSHGDVSDVAIEAHKEKNSADYVAIVGAGFSGDTIKNFAIKKTVALVTDKELIDIA</sequence>
<name>A0A1M6X9C8_9FIRM</name>
<dbReference type="OrthoDB" id="2015788at2"/>
<dbReference type="AlphaFoldDB" id="A0A1M6X9C8"/>
<organism evidence="2 3">
    <name type="scientific">Hespellia stercorisuis DSM 15480</name>
    <dbReference type="NCBI Taxonomy" id="1121950"/>
    <lineage>
        <taxon>Bacteria</taxon>
        <taxon>Bacillati</taxon>
        <taxon>Bacillota</taxon>
        <taxon>Clostridia</taxon>
        <taxon>Lachnospirales</taxon>
        <taxon>Lachnospiraceae</taxon>
        <taxon>Hespellia</taxon>
    </lineage>
</organism>
<evidence type="ECO:0000313" key="2">
    <source>
        <dbReference type="EMBL" id="SHL02395.1"/>
    </source>
</evidence>
<dbReference type="GO" id="GO:0004519">
    <property type="term" value="F:endonuclease activity"/>
    <property type="evidence" value="ECO:0007669"/>
    <property type="project" value="UniProtKB-KW"/>
</dbReference>
<dbReference type="RefSeq" id="WP_073113368.1">
    <property type="nucleotide sequence ID" value="NZ_FQZY01000143.1"/>
</dbReference>
<accession>A0A1M6X9C8</accession>
<reference evidence="2 3" key="1">
    <citation type="submission" date="2016-11" db="EMBL/GenBank/DDBJ databases">
        <authorList>
            <person name="Jaros S."/>
            <person name="Januszkiewicz K."/>
            <person name="Wedrychowicz H."/>
        </authorList>
    </citation>
    <scope>NUCLEOTIDE SEQUENCE [LARGE SCALE GENOMIC DNA]</scope>
    <source>
        <strain evidence="2 3">DSM 15480</strain>
    </source>
</reference>
<keyword evidence="2" id="KW-0378">Hydrolase</keyword>
<dbReference type="Gene3D" id="3.40.91.30">
    <property type="match status" value="1"/>
</dbReference>
<dbReference type="GO" id="GO:0009307">
    <property type="term" value="P:DNA restriction-modification system"/>
    <property type="evidence" value="ECO:0007669"/>
    <property type="project" value="InterPro"/>
</dbReference>
<evidence type="ECO:0000259" key="1">
    <source>
        <dbReference type="Pfam" id="PF04471"/>
    </source>
</evidence>
<dbReference type="Pfam" id="PF04471">
    <property type="entry name" value="Mrr_cat"/>
    <property type="match status" value="1"/>
</dbReference>